<dbReference type="Pfam" id="PF18759">
    <property type="entry name" value="Plavaka"/>
    <property type="match status" value="1"/>
</dbReference>
<name>A0A9P7DEK0_9AGAM</name>
<dbReference type="AlphaFoldDB" id="A0A9P7DEK0"/>
<proteinExistence type="predicted"/>
<comment type="caution">
    <text evidence="2">The sequence shown here is derived from an EMBL/GenBank/DDBJ whole genome shotgun (WGS) entry which is preliminary data.</text>
</comment>
<accession>A0A9P7DEK0</accession>
<dbReference type="Proteomes" id="UP000719766">
    <property type="component" value="Unassembled WGS sequence"/>
</dbReference>
<evidence type="ECO:0000256" key="1">
    <source>
        <dbReference type="SAM" id="MobiDB-lite"/>
    </source>
</evidence>
<gene>
    <name evidence="2" type="ORF">HD556DRAFT_1445545</name>
</gene>
<dbReference type="InterPro" id="IPR041078">
    <property type="entry name" value="Plavaka"/>
</dbReference>
<keyword evidence="3" id="KW-1185">Reference proteome</keyword>
<feature type="compositionally biased region" description="Acidic residues" evidence="1">
    <location>
        <begin position="56"/>
        <end position="65"/>
    </location>
</feature>
<organism evidence="2 3">
    <name type="scientific">Suillus plorans</name>
    <dbReference type="NCBI Taxonomy" id="116603"/>
    <lineage>
        <taxon>Eukaryota</taxon>
        <taxon>Fungi</taxon>
        <taxon>Dikarya</taxon>
        <taxon>Basidiomycota</taxon>
        <taxon>Agaricomycotina</taxon>
        <taxon>Agaricomycetes</taxon>
        <taxon>Agaricomycetidae</taxon>
        <taxon>Boletales</taxon>
        <taxon>Suillineae</taxon>
        <taxon>Suillaceae</taxon>
        <taxon>Suillus</taxon>
    </lineage>
</organism>
<evidence type="ECO:0000313" key="3">
    <source>
        <dbReference type="Proteomes" id="UP000719766"/>
    </source>
</evidence>
<evidence type="ECO:0000313" key="2">
    <source>
        <dbReference type="EMBL" id="KAG1791021.1"/>
    </source>
</evidence>
<protein>
    <submittedName>
        <fullName evidence="2">Uncharacterized protein</fullName>
    </submittedName>
</protein>
<dbReference type="EMBL" id="JABBWE010000045">
    <property type="protein sequence ID" value="KAG1791021.1"/>
    <property type="molecule type" value="Genomic_DNA"/>
</dbReference>
<dbReference type="RefSeq" id="XP_041157931.1">
    <property type="nucleotide sequence ID" value="XM_041306954.1"/>
</dbReference>
<sequence>MHSLHPDYDCVPTPEPPHQDLSPPPQPPLHPQNFSPPPPDFLPPQPSSPPLGPDPIQEDPDGADAEFTDMSECYYHTYHSMLNRRPCTADSAFLPPGTPPTPTPLKAPDDWSPYHNRIEFEMAEFAFKKCHMSMKNLDFLCNLMASLLAKHHNSPSFADHKDLYSVIDVTQLGDVPWQCFSVKHTGEHPEVVPPWMDKEYDVWFRDPRVMAQNILANPTCKDEIDYVSFREYDVSDDKHQWKDFMSVDWAWQQADEISNDLDTRGSASVPIILGSDKTTVSVGTGNNEYYPLYASISNVHNNV</sequence>
<feature type="compositionally biased region" description="Pro residues" evidence="1">
    <location>
        <begin position="22"/>
        <end position="53"/>
    </location>
</feature>
<reference evidence="2" key="1">
    <citation type="journal article" date="2020" name="New Phytol.">
        <title>Comparative genomics reveals dynamic genome evolution in host specialist ectomycorrhizal fungi.</title>
        <authorList>
            <person name="Lofgren L.A."/>
            <person name="Nguyen N.H."/>
            <person name="Vilgalys R."/>
            <person name="Ruytinx J."/>
            <person name="Liao H.L."/>
            <person name="Branco S."/>
            <person name="Kuo A."/>
            <person name="LaButti K."/>
            <person name="Lipzen A."/>
            <person name="Andreopoulos W."/>
            <person name="Pangilinan J."/>
            <person name="Riley R."/>
            <person name="Hundley H."/>
            <person name="Na H."/>
            <person name="Barry K."/>
            <person name="Grigoriev I.V."/>
            <person name="Stajich J.E."/>
            <person name="Kennedy P.G."/>
        </authorList>
    </citation>
    <scope>NUCLEOTIDE SEQUENCE</scope>
    <source>
        <strain evidence="2">S12</strain>
    </source>
</reference>
<dbReference type="OrthoDB" id="3199698at2759"/>
<feature type="region of interest" description="Disordered" evidence="1">
    <location>
        <begin position="1"/>
        <end position="65"/>
    </location>
</feature>
<dbReference type="GeneID" id="64600718"/>